<organism evidence="1 2">
    <name type="scientific">Scleroderma citrinum Foug A</name>
    <dbReference type="NCBI Taxonomy" id="1036808"/>
    <lineage>
        <taxon>Eukaryota</taxon>
        <taxon>Fungi</taxon>
        <taxon>Dikarya</taxon>
        <taxon>Basidiomycota</taxon>
        <taxon>Agaricomycotina</taxon>
        <taxon>Agaricomycetes</taxon>
        <taxon>Agaricomycetidae</taxon>
        <taxon>Boletales</taxon>
        <taxon>Sclerodermatineae</taxon>
        <taxon>Sclerodermataceae</taxon>
        <taxon>Scleroderma</taxon>
    </lineage>
</organism>
<dbReference type="HOGENOM" id="CLU_3051731_0_0_1"/>
<dbReference type="InParanoid" id="A0A0C3E9P4"/>
<gene>
    <name evidence="1" type="ORF">SCLCIDRAFT_1213205</name>
</gene>
<dbReference type="EMBL" id="KN822027">
    <property type="protein sequence ID" value="KIM64691.1"/>
    <property type="molecule type" value="Genomic_DNA"/>
</dbReference>
<evidence type="ECO:0000313" key="1">
    <source>
        <dbReference type="EMBL" id="KIM64691.1"/>
    </source>
</evidence>
<evidence type="ECO:0000313" key="2">
    <source>
        <dbReference type="Proteomes" id="UP000053989"/>
    </source>
</evidence>
<accession>A0A0C3E9P4</accession>
<reference evidence="2" key="2">
    <citation type="submission" date="2015-01" db="EMBL/GenBank/DDBJ databases">
        <title>Evolutionary Origins and Diversification of the Mycorrhizal Mutualists.</title>
        <authorList>
            <consortium name="DOE Joint Genome Institute"/>
            <consortium name="Mycorrhizal Genomics Consortium"/>
            <person name="Kohler A."/>
            <person name="Kuo A."/>
            <person name="Nagy L.G."/>
            <person name="Floudas D."/>
            <person name="Copeland A."/>
            <person name="Barry K.W."/>
            <person name="Cichocki N."/>
            <person name="Veneault-Fourrey C."/>
            <person name="LaButti K."/>
            <person name="Lindquist E.A."/>
            <person name="Lipzen A."/>
            <person name="Lundell T."/>
            <person name="Morin E."/>
            <person name="Murat C."/>
            <person name="Riley R."/>
            <person name="Ohm R."/>
            <person name="Sun H."/>
            <person name="Tunlid A."/>
            <person name="Henrissat B."/>
            <person name="Grigoriev I.V."/>
            <person name="Hibbett D.S."/>
            <person name="Martin F."/>
        </authorList>
    </citation>
    <scope>NUCLEOTIDE SEQUENCE [LARGE SCALE GENOMIC DNA]</scope>
    <source>
        <strain evidence="2">Foug A</strain>
    </source>
</reference>
<proteinExistence type="predicted"/>
<keyword evidence="2" id="KW-1185">Reference proteome</keyword>
<dbReference type="Proteomes" id="UP000053989">
    <property type="component" value="Unassembled WGS sequence"/>
</dbReference>
<sequence length="54" mass="6437">MRILAREASVWQDGAFWRRYCALYEPLQGIRVKFHYCQSRAMTGIQKEDLHTCC</sequence>
<protein>
    <submittedName>
        <fullName evidence="1">Uncharacterized protein</fullName>
    </submittedName>
</protein>
<name>A0A0C3E9P4_9AGAM</name>
<dbReference type="AlphaFoldDB" id="A0A0C3E9P4"/>
<reference evidence="1 2" key="1">
    <citation type="submission" date="2014-04" db="EMBL/GenBank/DDBJ databases">
        <authorList>
            <consortium name="DOE Joint Genome Institute"/>
            <person name="Kuo A."/>
            <person name="Kohler A."/>
            <person name="Nagy L.G."/>
            <person name="Floudas D."/>
            <person name="Copeland A."/>
            <person name="Barry K.W."/>
            <person name="Cichocki N."/>
            <person name="Veneault-Fourrey C."/>
            <person name="LaButti K."/>
            <person name="Lindquist E.A."/>
            <person name="Lipzen A."/>
            <person name="Lundell T."/>
            <person name="Morin E."/>
            <person name="Murat C."/>
            <person name="Sun H."/>
            <person name="Tunlid A."/>
            <person name="Henrissat B."/>
            <person name="Grigoriev I.V."/>
            <person name="Hibbett D.S."/>
            <person name="Martin F."/>
            <person name="Nordberg H.P."/>
            <person name="Cantor M.N."/>
            <person name="Hua S.X."/>
        </authorList>
    </citation>
    <scope>NUCLEOTIDE SEQUENCE [LARGE SCALE GENOMIC DNA]</scope>
    <source>
        <strain evidence="1 2">Foug A</strain>
    </source>
</reference>